<dbReference type="Pfam" id="PF02910">
    <property type="entry name" value="Succ_DH_flav_C"/>
    <property type="match status" value="1"/>
</dbReference>
<dbReference type="RefSeq" id="WP_119850686.1">
    <property type="nucleotide sequence ID" value="NZ_CP032412.1"/>
</dbReference>
<evidence type="ECO:0000259" key="14">
    <source>
        <dbReference type="Pfam" id="PF00890"/>
    </source>
</evidence>
<evidence type="ECO:0000256" key="3">
    <source>
        <dbReference type="ARBA" id="ARBA00008562"/>
    </source>
</evidence>
<dbReference type="InterPro" id="IPR003953">
    <property type="entry name" value="FAD-dep_OxRdtase_2_FAD-bd"/>
</dbReference>
<evidence type="ECO:0000256" key="12">
    <source>
        <dbReference type="PIRSR" id="PIRSR000171-1"/>
    </source>
</evidence>
<dbReference type="InterPro" id="IPR005288">
    <property type="entry name" value="NadB"/>
</dbReference>
<evidence type="ECO:0000256" key="9">
    <source>
        <dbReference type="ARBA" id="ARBA00023002"/>
    </source>
</evidence>
<comment type="cofactor">
    <cofactor evidence="1 13">
        <name>FAD</name>
        <dbReference type="ChEBI" id="CHEBI:57692"/>
    </cofactor>
</comment>
<evidence type="ECO:0000256" key="5">
    <source>
        <dbReference type="ARBA" id="ARBA00021901"/>
    </source>
</evidence>
<evidence type="ECO:0000256" key="2">
    <source>
        <dbReference type="ARBA" id="ARBA00004950"/>
    </source>
</evidence>
<evidence type="ECO:0000256" key="1">
    <source>
        <dbReference type="ARBA" id="ARBA00001974"/>
    </source>
</evidence>
<dbReference type="KEGG" id="plw:D5F53_29655"/>
<dbReference type="Gene3D" id="3.50.50.60">
    <property type="entry name" value="FAD/NAD(P)-binding domain"/>
    <property type="match status" value="1"/>
</dbReference>
<evidence type="ECO:0000259" key="15">
    <source>
        <dbReference type="Pfam" id="PF02910"/>
    </source>
</evidence>
<keyword evidence="17" id="KW-1185">Reference proteome</keyword>
<dbReference type="PANTHER" id="PTHR42716">
    <property type="entry name" value="L-ASPARTATE OXIDASE"/>
    <property type="match status" value="1"/>
</dbReference>
<dbReference type="Gene3D" id="3.90.700.10">
    <property type="entry name" value="Succinate dehydrogenase/fumarate reductase flavoprotein, catalytic domain"/>
    <property type="match status" value="1"/>
</dbReference>
<evidence type="ECO:0000256" key="11">
    <source>
        <dbReference type="NCBIfam" id="TIGR00551"/>
    </source>
</evidence>
<evidence type="ECO:0000256" key="8">
    <source>
        <dbReference type="ARBA" id="ARBA00022827"/>
    </source>
</evidence>
<keyword evidence="7 13" id="KW-0662">Pyridine nucleotide biosynthesis</keyword>
<comment type="similarity">
    <text evidence="3 13">Belongs to the FAD-dependent oxidoreductase 2 family. NadB subfamily.</text>
</comment>
<dbReference type="SUPFAM" id="SSF46977">
    <property type="entry name" value="Succinate dehydrogenase/fumarate reductase flavoprotein C-terminal domain"/>
    <property type="match status" value="1"/>
</dbReference>
<comment type="catalytic activity">
    <reaction evidence="10">
        <text>L-aspartate + O2 = iminosuccinate + H2O2</text>
        <dbReference type="Rhea" id="RHEA:25876"/>
        <dbReference type="ChEBI" id="CHEBI:15379"/>
        <dbReference type="ChEBI" id="CHEBI:16240"/>
        <dbReference type="ChEBI" id="CHEBI:29991"/>
        <dbReference type="ChEBI" id="CHEBI:77875"/>
        <dbReference type="EC" id="1.4.3.16"/>
    </reaction>
    <physiologicalReaction direction="left-to-right" evidence="10">
        <dbReference type="Rhea" id="RHEA:25877"/>
    </physiologicalReaction>
</comment>
<gene>
    <name evidence="16" type="primary">nadB</name>
    <name evidence="16" type="ORF">D5F53_29655</name>
</gene>
<evidence type="ECO:0000256" key="4">
    <source>
        <dbReference type="ARBA" id="ARBA00012173"/>
    </source>
</evidence>
<dbReference type="InterPro" id="IPR036188">
    <property type="entry name" value="FAD/NAD-bd_sf"/>
</dbReference>
<dbReference type="EMBL" id="CP032412">
    <property type="protein sequence ID" value="AYB47210.1"/>
    <property type="molecule type" value="Genomic_DNA"/>
</dbReference>
<evidence type="ECO:0000313" key="17">
    <source>
        <dbReference type="Proteomes" id="UP000266552"/>
    </source>
</evidence>
<dbReference type="SUPFAM" id="SSF51905">
    <property type="entry name" value="FAD/NAD(P)-binding domain"/>
    <property type="match status" value="1"/>
</dbReference>
<keyword evidence="6 13" id="KW-0285">Flavoprotein</keyword>
<evidence type="ECO:0000256" key="13">
    <source>
        <dbReference type="RuleBase" id="RU362049"/>
    </source>
</evidence>
<dbReference type="UniPathway" id="UPA00253">
    <property type="reaction ID" value="UER00326"/>
</dbReference>
<evidence type="ECO:0000256" key="7">
    <source>
        <dbReference type="ARBA" id="ARBA00022642"/>
    </source>
</evidence>
<keyword evidence="8 13" id="KW-0274">FAD</keyword>
<accession>A0A385TS09</accession>
<keyword evidence="9 13" id="KW-0560">Oxidoreductase</keyword>
<name>A0A385TS09_PAELA</name>
<evidence type="ECO:0000256" key="10">
    <source>
        <dbReference type="ARBA" id="ARBA00048305"/>
    </source>
</evidence>
<comment type="subcellular location">
    <subcellularLocation>
        <location evidence="13">Cytoplasm</location>
    </subcellularLocation>
</comment>
<dbReference type="FunFam" id="3.90.700.10:FF:000002">
    <property type="entry name" value="L-aspartate oxidase"/>
    <property type="match status" value="1"/>
</dbReference>
<feature type="active site" description="Proton acceptor" evidence="12">
    <location>
        <position position="288"/>
    </location>
</feature>
<comment type="pathway">
    <text evidence="2 13">Cofactor biosynthesis; NAD(+) biosynthesis; iminoaspartate from L-aspartate (oxidase route): step 1/1.</text>
</comment>
<dbReference type="InterPro" id="IPR027477">
    <property type="entry name" value="Succ_DH/fumarate_Rdtase_cat_sf"/>
</dbReference>
<evidence type="ECO:0000256" key="6">
    <source>
        <dbReference type="ARBA" id="ARBA00022630"/>
    </source>
</evidence>
<dbReference type="GO" id="GO:0033765">
    <property type="term" value="F:steroid dehydrogenase activity, acting on the CH-CH group of donors"/>
    <property type="evidence" value="ECO:0007669"/>
    <property type="project" value="UniProtKB-ARBA"/>
</dbReference>
<dbReference type="PRINTS" id="PR00368">
    <property type="entry name" value="FADPNR"/>
</dbReference>
<dbReference type="InterPro" id="IPR037099">
    <property type="entry name" value="Fum_R/Succ_DH_flav-like_C_sf"/>
</dbReference>
<evidence type="ECO:0000313" key="16">
    <source>
        <dbReference type="EMBL" id="AYB47210.1"/>
    </source>
</evidence>
<dbReference type="Gene3D" id="1.20.58.100">
    <property type="entry name" value="Fumarate reductase/succinate dehydrogenase flavoprotein-like, C-terminal domain"/>
    <property type="match status" value="1"/>
</dbReference>
<reference evidence="16 17" key="1">
    <citation type="submission" date="2018-09" db="EMBL/GenBank/DDBJ databases">
        <title>Genome Sequence of Paenibacillus lautus Strain E7593-69, Azo Dye-Degrading Bacteria, Isolated from Commercial Tattoo Inks.</title>
        <authorList>
            <person name="Nho S.W."/>
            <person name="Kim S.-J."/>
            <person name="Kweon O."/>
            <person name="Cerniglia C.E."/>
        </authorList>
    </citation>
    <scope>NUCLEOTIDE SEQUENCE [LARGE SCALE GENOMIC DNA]</scope>
    <source>
        <strain evidence="16 17">E7593-69</strain>
    </source>
</reference>
<dbReference type="Pfam" id="PF00890">
    <property type="entry name" value="FAD_binding_2"/>
    <property type="match status" value="1"/>
</dbReference>
<comment type="function">
    <text evidence="13">Catalyzes the oxidation of L-aspartate to iminoaspartate.</text>
</comment>
<protein>
    <recommendedName>
        <fullName evidence="5 11">L-aspartate oxidase</fullName>
        <ecNumber evidence="4 11">1.4.3.16</ecNumber>
    </recommendedName>
</protein>
<dbReference type="PANTHER" id="PTHR42716:SF2">
    <property type="entry name" value="L-ASPARTATE OXIDASE, CHLOROPLASTIC"/>
    <property type="match status" value="1"/>
</dbReference>
<dbReference type="SUPFAM" id="SSF56425">
    <property type="entry name" value="Succinate dehydrogenase/fumarate reductase flavoprotein, catalytic domain"/>
    <property type="match status" value="1"/>
</dbReference>
<dbReference type="GO" id="GO:0008734">
    <property type="term" value="F:L-aspartate oxidase activity"/>
    <property type="evidence" value="ECO:0007669"/>
    <property type="project" value="UniProtKB-UniRule"/>
</dbReference>
<dbReference type="AlphaFoldDB" id="A0A385TS09"/>
<dbReference type="GO" id="GO:0005737">
    <property type="term" value="C:cytoplasm"/>
    <property type="evidence" value="ECO:0007669"/>
    <property type="project" value="UniProtKB-SubCell"/>
</dbReference>
<dbReference type="PIRSF" id="PIRSF000171">
    <property type="entry name" value="SDHA_APRA_LASPO"/>
    <property type="match status" value="1"/>
</dbReference>
<dbReference type="NCBIfam" id="TIGR00551">
    <property type="entry name" value="nadB"/>
    <property type="match status" value="1"/>
</dbReference>
<dbReference type="Proteomes" id="UP000266552">
    <property type="component" value="Chromosome"/>
</dbReference>
<dbReference type="EC" id="1.4.3.16" evidence="4 11"/>
<organism evidence="16 17">
    <name type="scientific">Paenibacillus lautus</name>
    <name type="common">Bacillus lautus</name>
    <dbReference type="NCBI Taxonomy" id="1401"/>
    <lineage>
        <taxon>Bacteria</taxon>
        <taxon>Bacillati</taxon>
        <taxon>Bacillota</taxon>
        <taxon>Bacilli</taxon>
        <taxon>Bacillales</taxon>
        <taxon>Paenibacillaceae</taxon>
        <taxon>Paenibacillus</taxon>
    </lineage>
</organism>
<dbReference type="InterPro" id="IPR015939">
    <property type="entry name" value="Fum_Rdtase/Succ_DH_flav-like_C"/>
</dbReference>
<feature type="domain" description="FAD-dependent oxidoreductase 2 FAD-binding" evidence="14">
    <location>
        <begin position="20"/>
        <end position="390"/>
    </location>
</feature>
<dbReference type="GO" id="GO:0034628">
    <property type="term" value="P:'de novo' NAD+ biosynthetic process from L-aspartate"/>
    <property type="evidence" value="ECO:0007669"/>
    <property type="project" value="TreeGrafter"/>
</dbReference>
<dbReference type="NCBIfam" id="NF005701">
    <property type="entry name" value="PRK07512.1"/>
    <property type="match status" value="1"/>
</dbReference>
<sequence>MIPQYLIDFELNDLPVVETDVIVIGSGIAGLYTAIMASATQNVLLITKKSLLESNTRYAQGGIAAVTAEDDSPAYHRQDTLLAGAGLCSSAAVDVLVNEGPVGVQELIRLGTTFDVENGELALTKEGAHSHRRILHANGDATGYEIVRALSIQVEMLHNIEVWDDHFVIDLITEQGECHGALVQMPDGKRVFVRGRATIMCSGGAGQLYRYTTNPEVATADGIAMAYRAGAEIRDMEFIQFHPTALSYPGAPRFLISEAVRGEGAVLRNIRGERFMPKYHDLQELAPRDIVARAIVSEMEATGSTFVYLDITHESPEMVKHRFPTIYETCMQYGLDLSSDWIPVSPAAHYMMGGIKTNLHGESSVKRLFACGEVSSTGVHGANRLASNSLSEAVVYGSRIVERIKSLPEPSGDPLRVSFHLGRKDAPSQAMVEKRLKLQKVMVRYAGLRRNRDTLIRAAEELGRQLPLFQSALSKREEYEFANMLTASLLVVQGALGREESRGAHYREDYPERNDSEWRKHIVFIRDQEMTEELSDDV</sequence>
<proteinExistence type="inferred from homology"/>
<feature type="domain" description="Fumarate reductase/succinate dehydrogenase flavoprotein-like C-terminal" evidence="15">
    <location>
        <begin position="435"/>
        <end position="529"/>
    </location>
</feature>